<gene>
    <name evidence="2" type="ORF">PSU4_18300</name>
</gene>
<protein>
    <submittedName>
        <fullName evidence="2">Uncharacterized protein</fullName>
    </submittedName>
</protein>
<keyword evidence="3" id="KW-1185">Reference proteome</keyword>
<proteinExistence type="predicted"/>
<name>A0A511DDK0_9PSEU</name>
<organism evidence="2 3">
    <name type="scientific">Pseudonocardia sulfidoxydans NBRC 16205</name>
    <dbReference type="NCBI Taxonomy" id="1223511"/>
    <lineage>
        <taxon>Bacteria</taxon>
        <taxon>Bacillati</taxon>
        <taxon>Actinomycetota</taxon>
        <taxon>Actinomycetes</taxon>
        <taxon>Pseudonocardiales</taxon>
        <taxon>Pseudonocardiaceae</taxon>
        <taxon>Pseudonocardia</taxon>
    </lineage>
</organism>
<feature type="region of interest" description="Disordered" evidence="1">
    <location>
        <begin position="1"/>
        <end position="117"/>
    </location>
</feature>
<evidence type="ECO:0000256" key="1">
    <source>
        <dbReference type="SAM" id="MobiDB-lite"/>
    </source>
</evidence>
<evidence type="ECO:0000313" key="3">
    <source>
        <dbReference type="Proteomes" id="UP000321685"/>
    </source>
</evidence>
<sequence>MFQPDPAGDEREGVQQPQGGDDDRGGGEQYEDLDGPVLAAQPVGPGVVLAARVSEDALGPGELGGEDREAGEDDEPAGAGVRDGDDPGGEDGGADDTDADLPGPAPGGPFLDPCPERGDASGLLAFVGLLAQISTCPVATTFVGTAGSALPGSREIAYPA</sequence>
<dbReference type="EMBL" id="BJVJ01000013">
    <property type="protein sequence ID" value="GEL22876.1"/>
    <property type="molecule type" value="Genomic_DNA"/>
</dbReference>
<evidence type="ECO:0000313" key="2">
    <source>
        <dbReference type="EMBL" id="GEL22876.1"/>
    </source>
</evidence>
<feature type="compositionally biased region" description="Acidic residues" evidence="1">
    <location>
        <begin position="86"/>
        <end position="99"/>
    </location>
</feature>
<comment type="caution">
    <text evidence="2">The sequence shown here is derived from an EMBL/GenBank/DDBJ whole genome shotgun (WGS) entry which is preliminary data.</text>
</comment>
<accession>A0A511DDK0</accession>
<dbReference type="Proteomes" id="UP000321685">
    <property type="component" value="Unassembled WGS sequence"/>
</dbReference>
<dbReference type="AlphaFoldDB" id="A0A511DDK0"/>
<reference evidence="2 3" key="1">
    <citation type="submission" date="2019-07" db="EMBL/GenBank/DDBJ databases">
        <title>Whole genome shotgun sequence of Pseudonocardia sulfidoxydans NBRC 16205.</title>
        <authorList>
            <person name="Hosoyama A."/>
            <person name="Uohara A."/>
            <person name="Ohji S."/>
            <person name="Ichikawa N."/>
        </authorList>
    </citation>
    <scope>NUCLEOTIDE SEQUENCE [LARGE SCALE GENOMIC DNA]</scope>
    <source>
        <strain evidence="2 3">NBRC 16205</strain>
    </source>
</reference>